<keyword evidence="1" id="KW-1133">Transmembrane helix</keyword>
<feature type="transmembrane region" description="Helical" evidence="1">
    <location>
        <begin position="18"/>
        <end position="42"/>
    </location>
</feature>
<dbReference type="RefSeq" id="WP_186615656.1">
    <property type="nucleotide sequence ID" value="NZ_CP077089.1"/>
</dbReference>
<proteinExistence type="predicted"/>
<keyword evidence="1" id="KW-0472">Membrane</keyword>
<gene>
    <name evidence="2" type="ORF">HU718_016755</name>
</gene>
<evidence type="ECO:0000313" key="3">
    <source>
        <dbReference type="Proteomes" id="UP000646386"/>
    </source>
</evidence>
<protein>
    <recommendedName>
        <fullName evidence="4">DUF4760 domain-containing protein</fullName>
    </recommendedName>
</protein>
<dbReference type="EMBL" id="CP077089">
    <property type="protein sequence ID" value="QXI03686.1"/>
    <property type="molecule type" value="Genomic_DNA"/>
</dbReference>
<dbReference type="Proteomes" id="UP000646386">
    <property type="component" value="Chromosome"/>
</dbReference>
<keyword evidence="1" id="KW-0812">Transmembrane</keyword>
<accession>A0ABX8PQX7</accession>
<name>A0ABX8PQX7_9PSED</name>
<reference evidence="2 3" key="1">
    <citation type="journal article" date="2020" name="Microorganisms">
        <title>Reliable Identification of Environmental Pseudomonas Isolates Using the rpoD Gene.</title>
        <authorList>
            <consortium name="The Broad Institute Genome Sequencing Platform"/>
            <person name="Girard L."/>
            <person name="Lood C."/>
            <person name="Rokni-Zadeh H."/>
            <person name="van Noort V."/>
            <person name="Lavigne R."/>
            <person name="De Mot R."/>
        </authorList>
    </citation>
    <scope>NUCLEOTIDE SEQUENCE [LARGE SCALE GENOMIC DNA]</scope>
    <source>
        <strain evidence="2 3">ZA 5.3</strain>
    </source>
</reference>
<reference evidence="2 3" key="2">
    <citation type="journal article" date="2021" name="Microorganisms">
        <title>The Ever-Expanding Pseudomonas Genus: Description of 43 New Species and Partition of the Pseudomonas putida Group.</title>
        <authorList>
            <person name="Girard L."/>
            <person name="Lood C."/>
            <person name="Hofte M."/>
            <person name="Vandamme P."/>
            <person name="Rokni-Zadeh H."/>
            <person name="van Noort V."/>
            <person name="Lavigne R."/>
            <person name="De Mot R."/>
        </authorList>
    </citation>
    <scope>NUCLEOTIDE SEQUENCE [LARGE SCALE GENOMIC DNA]</scope>
    <source>
        <strain evidence="2 3">ZA 5.3</strain>
    </source>
</reference>
<evidence type="ECO:0008006" key="4">
    <source>
        <dbReference type="Google" id="ProtNLM"/>
    </source>
</evidence>
<sequence>MSICFAITDAELELTKDILGLVFSGVAAFGALIAAVAAIQGVNAWKKQLRGKSDYQLAEEMLIAAYKYQEILHVSWQVAGHAIYKIESDCWMGLEDDGLPESYFNHWLGEIEKGRSEFELVATKCAALWRGKFKAELKWLNHFEHYCAETIRACNRIYDGSGYKPEKEDQASLASANWLVFERKIKSKDEDVNSYLARLMLPMVSVLDERRLLS</sequence>
<evidence type="ECO:0000313" key="2">
    <source>
        <dbReference type="EMBL" id="QXI03686.1"/>
    </source>
</evidence>
<evidence type="ECO:0000256" key="1">
    <source>
        <dbReference type="SAM" id="Phobius"/>
    </source>
</evidence>
<organism evidence="2 3">
    <name type="scientific">Pseudomonas tensinigenes</name>
    <dbReference type="NCBI Taxonomy" id="2745511"/>
    <lineage>
        <taxon>Bacteria</taxon>
        <taxon>Pseudomonadati</taxon>
        <taxon>Pseudomonadota</taxon>
        <taxon>Gammaproteobacteria</taxon>
        <taxon>Pseudomonadales</taxon>
        <taxon>Pseudomonadaceae</taxon>
        <taxon>Pseudomonas</taxon>
    </lineage>
</organism>
<keyword evidence="3" id="KW-1185">Reference proteome</keyword>